<sequence length="79" mass="9091">MYENELGFKKASLIDIGSHDNSDLFSSILSSWNLSLFIEKSEQIVLEFSTYPQVREVLEVLEEENVSLSFWPDIAVSYI</sequence>
<dbReference type="WBParaSite" id="PDA_v2.g6286.t1">
    <property type="protein sequence ID" value="PDA_v2.g6286.t1"/>
    <property type="gene ID" value="PDA_v2.g6286"/>
</dbReference>
<dbReference type="Proteomes" id="UP000887578">
    <property type="component" value="Unplaced"/>
</dbReference>
<keyword evidence="1" id="KW-1185">Reference proteome</keyword>
<dbReference type="AlphaFoldDB" id="A0A914QR90"/>
<proteinExistence type="predicted"/>
<organism evidence="1 2">
    <name type="scientific">Panagrolaimus davidi</name>
    <dbReference type="NCBI Taxonomy" id="227884"/>
    <lineage>
        <taxon>Eukaryota</taxon>
        <taxon>Metazoa</taxon>
        <taxon>Ecdysozoa</taxon>
        <taxon>Nematoda</taxon>
        <taxon>Chromadorea</taxon>
        <taxon>Rhabditida</taxon>
        <taxon>Tylenchina</taxon>
        <taxon>Panagrolaimomorpha</taxon>
        <taxon>Panagrolaimoidea</taxon>
        <taxon>Panagrolaimidae</taxon>
        <taxon>Panagrolaimus</taxon>
    </lineage>
</organism>
<name>A0A914QR90_9BILA</name>
<evidence type="ECO:0000313" key="1">
    <source>
        <dbReference type="Proteomes" id="UP000887578"/>
    </source>
</evidence>
<accession>A0A914QR90</accession>
<reference evidence="2" key="1">
    <citation type="submission" date="2022-11" db="UniProtKB">
        <authorList>
            <consortium name="WormBaseParasite"/>
        </authorList>
    </citation>
    <scope>IDENTIFICATION</scope>
</reference>
<evidence type="ECO:0000313" key="2">
    <source>
        <dbReference type="WBParaSite" id="PDA_v2.g6286.t1"/>
    </source>
</evidence>
<protein>
    <submittedName>
        <fullName evidence="2">Uncharacterized protein</fullName>
    </submittedName>
</protein>